<name>A0A800MUX5_CYTFI</name>
<sequence length="50" mass="5533">MDGLSVILKEWRKFVLNLGGTAQNDHASLHNCRGAFCMVKTFNALKIAVN</sequence>
<dbReference type="AlphaFoldDB" id="A0A800MUX5"/>
<proteinExistence type="predicted"/>
<accession>A0A800MUX5</accession>
<protein>
    <submittedName>
        <fullName evidence="1">Uncharacterized protein</fullName>
    </submittedName>
</protein>
<evidence type="ECO:0000313" key="1">
    <source>
        <dbReference type="EMBL" id="KAF0822821.1"/>
    </source>
</evidence>
<reference evidence="1 2" key="1">
    <citation type="journal article" date="2020" name="G3 (Bethesda)">
        <title>Whole Genome Sequencing and Comparative Genomics of Two Nematicidal Bacillus Strains Reveals a Wide Range of Possible Virulence Factors.</title>
        <authorList>
            <person name="Susic N."/>
            <person name="Janezic S."/>
            <person name="Rupnik M."/>
            <person name="Geric Stare B."/>
        </authorList>
    </citation>
    <scope>NUCLEOTIDE SEQUENCE [LARGE SCALE GENOMIC DNA]</scope>
    <source>
        <strain evidence="1 2">I-1582</strain>
    </source>
</reference>
<comment type="caution">
    <text evidence="1">The sequence shown here is derived from an EMBL/GenBank/DDBJ whole genome shotgun (WGS) entry which is preliminary data.</text>
</comment>
<dbReference type="EMBL" id="VDEM01000045">
    <property type="protein sequence ID" value="KAF0822821.1"/>
    <property type="molecule type" value="Genomic_DNA"/>
</dbReference>
<dbReference type="Proteomes" id="UP000465778">
    <property type="component" value="Unassembled WGS sequence"/>
</dbReference>
<gene>
    <name evidence="1" type="ORF">KIS1582_3374</name>
</gene>
<evidence type="ECO:0000313" key="2">
    <source>
        <dbReference type="Proteomes" id="UP000465778"/>
    </source>
</evidence>
<organism evidence="1 2">
    <name type="scientific">Cytobacillus firmus</name>
    <name type="common">Bacillus firmus</name>
    <dbReference type="NCBI Taxonomy" id="1399"/>
    <lineage>
        <taxon>Bacteria</taxon>
        <taxon>Bacillati</taxon>
        <taxon>Bacillota</taxon>
        <taxon>Bacilli</taxon>
        <taxon>Bacillales</taxon>
        <taxon>Bacillaceae</taxon>
        <taxon>Cytobacillus</taxon>
    </lineage>
</organism>